<organism evidence="1 2">
    <name type="scientific">Panagrolaimus davidi</name>
    <dbReference type="NCBI Taxonomy" id="227884"/>
    <lineage>
        <taxon>Eukaryota</taxon>
        <taxon>Metazoa</taxon>
        <taxon>Ecdysozoa</taxon>
        <taxon>Nematoda</taxon>
        <taxon>Chromadorea</taxon>
        <taxon>Rhabditida</taxon>
        <taxon>Tylenchina</taxon>
        <taxon>Panagrolaimomorpha</taxon>
        <taxon>Panagrolaimoidea</taxon>
        <taxon>Panagrolaimidae</taxon>
        <taxon>Panagrolaimus</taxon>
    </lineage>
</organism>
<accession>A0A914QRA9</accession>
<evidence type="ECO:0000313" key="2">
    <source>
        <dbReference type="WBParaSite" id="PDA_v2.g4108.t1"/>
    </source>
</evidence>
<dbReference type="WBParaSite" id="PDA_v2.g4108.t1">
    <property type="protein sequence ID" value="PDA_v2.g4108.t1"/>
    <property type="gene ID" value="PDA_v2.g4108"/>
</dbReference>
<reference evidence="2" key="1">
    <citation type="submission" date="2022-11" db="UniProtKB">
        <authorList>
            <consortium name="WormBaseParasite"/>
        </authorList>
    </citation>
    <scope>IDENTIFICATION</scope>
</reference>
<evidence type="ECO:0000313" key="1">
    <source>
        <dbReference type="Proteomes" id="UP000887578"/>
    </source>
</evidence>
<protein>
    <submittedName>
        <fullName evidence="2">Uncharacterized protein</fullName>
    </submittedName>
</protein>
<sequence length="92" mass="10736">MTIFNPKDAKYKCCLELLHVKTAATIIYNIIECVQTAEIGTLLLCFTVRFIVEYCFYDIFKKCQQYIIDKNAHDELTVLQSKVTLLPPSYKY</sequence>
<dbReference type="AlphaFoldDB" id="A0A914QRA9"/>
<proteinExistence type="predicted"/>
<keyword evidence="1" id="KW-1185">Reference proteome</keyword>
<dbReference type="Proteomes" id="UP000887578">
    <property type="component" value="Unplaced"/>
</dbReference>
<name>A0A914QRA9_9BILA</name>